<organism evidence="1 2">
    <name type="scientific">Sphagnum troendelagicum</name>
    <dbReference type="NCBI Taxonomy" id="128251"/>
    <lineage>
        <taxon>Eukaryota</taxon>
        <taxon>Viridiplantae</taxon>
        <taxon>Streptophyta</taxon>
        <taxon>Embryophyta</taxon>
        <taxon>Bryophyta</taxon>
        <taxon>Sphagnophytina</taxon>
        <taxon>Sphagnopsida</taxon>
        <taxon>Sphagnales</taxon>
        <taxon>Sphagnaceae</taxon>
        <taxon>Sphagnum</taxon>
    </lineage>
</organism>
<proteinExistence type="predicted"/>
<keyword evidence="2" id="KW-1185">Reference proteome</keyword>
<sequence>MSPLPPCVLASSFTSSRWPFSPAVRLDRDVFVVSCRNMIQKGMVVCRQRQDLAEKAGAVETNSKVLTSGETLHRKIGRRETLLLSTSSTSLLLAFLNFSGTRPDYLGVQTNPPSLALCPLAPPCISTSEEANDPAHYIPPWTYNPEDGRGRKNPASKEKAMAELLETIQTTKPDNFTPRIVEKTDDYVYVEYSSPFLGFVDDVEFWFPPGKRSLVEYRSASRSGQIDFGFNRKRIKALRKALERYGWESIGF</sequence>
<gene>
    <name evidence="1" type="ORF">CSSPTR1EN2_LOCUS9094</name>
</gene>
<dbReference type="InterPro" id="IPR010865">
    <property type="entry name" value="DUF1499"/>
</dbReference>
<protein>
    <recommendedName>
        <fullName evidence="3">DUF1499 domain-containing protein</fullName>
    </recommendedName>
</protein>
<dbReference type="Pfam" id="PF07386">
    <property type="entry name" value="DUF1499"/>
    <property type="match status" value="1"/>
</dbReference>
<evidence type="ECO:0000313" key="1">
    <source>
        <dbReference type="EMBL" id="CAK9208013.1"/>
    </source>
</evidence>
<dbReference type="Proteomes" id="UP001497512">
    <property type="component" value="Chromosome 16"/>
</dbReference>
<accession>A0ABP0TYC2</accession>
<dbReference type="PANTHER" id="PTHR34801:SF2">
    <property type="entry name" value="EXPRESSED PROTEIN"/>
    <property type="match status" value="1"/>
</dbReference>
<dbReference type="EMBL" id="OZ019908">
    <property type="protein sequence ID" value="CAK9208013.1"/>
    <property type="molecule type" value="Genomic_DNA"/>
</dbReference>
<reference evidence="1" key="1">
    <citation type="submission" date="2024-02" db="EMBL/GenBank/DDBJ databases">
        <authorList>
            <consortium name="ELIXIR-Norway"/>
            <consortium name="Elixir Norway"/>
        </authorList>
    </citation>
    <scope>NUCLEOTIDE SEQUENCE</scope>
</reference>
<evidence type="ECO:0000313" key="2">
    <source>
        <dbReference type="Proteomes" id="UP001497512"/>
    </source>
</evidence>
<evidence type="ECO:0008006" key="3">
    <source>
        <dbReference type="Google" id="ProtNLM"/>
    </source>
</evidence>
<dbReference type="PANTHER" id="PTHR34801">
    <property type="entry name" value="EXPRESSED PROTEIN"/>
    <property type="match status" value="1"/>
</dbReference>
<name>A0ABP0TYC2_9BRYO</name>